<evidence type="ECO:0000256" key="1">
    <source>
        <dbReference type="ARBA" id="ARBA00007749"/>
    </source>
</evidence>
<keyword evidence="5" id="KW-0732">Signal</keyword>
<proteinExistence type="inferred from homology"/>
<dbReference type="PANTHER" id="PTHR42978">
    <property type="entry name" value="QUORUM-QUENCHING LACTONASE YTNP-RELATED-RELATED"/>
    <property type="match status" value="1"/>
</dbReference>
<dbReference type="GO" id="GO:0046872">
    <property type="term" value="F:metal ion binding"/>
    <property type="evidence" value="ECO:0007669"/>
    <property type="project" value="UniProtKB-KW"/>
</dbReference>
<evidence type="ECO:0000256" key="5">
    <source>
        <dbReference type="SAM" id="SignalP"/>
    </source>
</evidence>
<dbReference type="AlphaFoldDB" id="A0A6L5QHM3"/>
<protein>
    <submittedName>
        <fullName evidence="7">MBL fold metallo-hydrolase</fullName>
    </submittedName>
</protein>
<keyword evidence="8" id="KW-1185">Reference proteome</keyword>
<keyword evidence="2" id="KW-0479">Metal-binding</keyword>
<dbReference type="EMBL" id="WKJM01000011">
    <property type="protein sequence ID" value="MRX09008.1"/>
    <property type="molecule type" value="Genomic_DNA"/>
</dbReference>
<dbReference type="InterPro" id="IPR036866">
    <property type="entry name" value="RibonucZ/Hydroxyglut_hydro"/>
</dbReference>
<gene>
    <name evidence="7" type="ORF">GJ697_14295</name>
</gene>
<dbReference type="SUPFAM" id="SSF56281">
    <property type="entry name" value="Metallo-hydrolase/oxidoreductase"/>
    <property type="match status" value="1"/>
</dbReference>
<dbReference type="Proteomes" id="UP000481037">
    <property type="component" value="Unassembled WGS sequence"/>
</dbReference>
<evidence type="ECO:0000256" key="2">
    <source>
        <dbReference type="ARBA" id="ARBA00022723"/>
    </source>
</evidence>
<dbReference type="InterPro" id="IPR001279">
    <property type="entry name" value="Metallo-B-lactamas"/>
</dbReference>
<accession>A0A6L5QHM3</accession>
<sequence length="326" mass="34486">MHTSFITELLRIYIMKFTPVFAALAFVAAPVFAAAPLAGTNAPGFHRVMLGDFEVTAVSDGTVDLPMDKLLQEPAAATVKALARNFQSVPTETSVNGFLINTGGKLILVDAGAGSLFGPTLGKLVANIKASGYQPEQIDEIYLTHLHPDHVGGLAANSQLVFPNAVVRADKHDTDFWLSQANLDKAPTDSKGFFQGAMASLSPYAAAQHLKPFSGDTELAPGVHATASYGHTPGHTIYTFESKGKKLVLVGDLIHVAAVQLDHPEVTIGFDSDAKSAAASRAKVFQALSKEGALVGAAHLSFPGLGHLRIDGKGYDWLPVSYSQLR</sequence>
<reference evidence="7 8" key="1">
    <citation type="submission" date="2019-11" db="EMBL/GenBank/DDBJ databases">
        <title>Novel species isolated from a subtropical stream in China.</title>
        <authorList>
            <person name="Lu H."/>
        </authorList>
    </citation>
    <scope>NUCLEOTIDE SEQUENCE [LARGE SCALE GENOMIC DNA]</scope>
    <source>
        <strain evidence="7 8">FT25W</strain>
    </source>
</reference>
<evidence type="ECO:0000259" key="6">
    <source>
        <dbReference type="SMART" id="SM00849"/>
    </source>
</evidence>
<evidence type="ECO:0000313" key="7">
    <source>
        <dbReference type="EMBL" id="MRX09008.1"/>
    </source>
</evidence>
<evidence type="ECO:0000256" key="3">
    <source>
        <dbReference type="ARBA" id="ARBA00022801"/>
    </source>
</evidence>
<feature type="domain" description="Metallo-beta-lactamase" evidence="6">
    <location>
        <begin position="94"/>
        <end position="299"/>
    </location>
</feature>
<name>A0A6L5QHM3_9BURK</name>
<dbReference type="SMART" id="SM00849">
    <property type="entry name" value="Lactamase_B"/>
    <property type="match status" value="1"/>
</dbReference>
<evidence type="ECO:0000313" key="8">
    <source>
        <dbReference type="Proteomes" id="UP000481037"/>
    </source>
</evidence>
<feature type="chain" id="PRO_5026689888" evidence="5">
    <location>
        <begin position="34"/>
        <end position="326"/>
    </location>
</feature>
<dbReference type="Gene3D" id="3.60.15.10">
    <property type="entry name" value="Ribonuclease Z/Hydroxyacylglutathione hydrolase-like"/>
    <property type="match status" value="1"/>
</dbReference>
<dbReference type="Pfam" id="PF00753">
    <property type="entry name" value="Lactamase_B"/>
    <property type="match status" value="1"/>
</dbReference>
<dbReference type="InterPro" id="IPR051013">
    <property type="entry name" value="MBL_superfamily_lactonases"/>
</dbReference>
<dbReference type="CDD" id="cd07720">
    <property type="entry name" value="OPHC2-like_MBL-fold"/>
    <property type="match status" value="1"/>
</dbReference>
<comment type="similarity">
    <text evidence="1">Belongs to the metallo-beta-lactamase superfamily.</text>
</comment>
<comment type="caution">
    <text evidence="7">The sequence shown here is derived from an EMBL/GenBank/DDBJ whole genome shotgun (WGS) entry which is preliminary data.</text>
</comment>
<keyword evidence="4" id="KW-0862">Zinc</keyword>
<evidence type="ECO:0000256" key="4">
    <source>
        <dbReference type="ARBA" id="ARBA00022833"/>
    </source>
</evidence>
<organism evidence="7 8">
    <name type="scientific">Duganella alba</name>
    <dbReference type="NCBI Taxonomy" id="2666081"/>
    <lineage>
        <taxon>Bacteria</taxon>
        <taxon>Pseudomonadati</taxon>
        <taxon>Pseudomonadota</taxon>
        <taxon>Betaproteobacteria</taxon>
        <taxon>Burkholderiales</taxon>
        <taxon>Oxalobacteraceae</taxon>
        <taxon>Telluria group</taxon>
        <taxon>Duganella</taxon>
    </lineage>
</organism>
<dbReference type="GO" id="GO:0016787">
    <property type="term" value="F:hydrolase activity"/>
    <property type="evidence" value="ECO:0007669"/>
    <property type="project" value="UniProtKB-KW"/>
</dbReference>
<keyword evidence="3 7" id="KW-0378">Hydrolase</keyword>
<feature type="signal peptide" evidence="5">
    <location>
        <begin position="1"/>
        <end position="33"/>
    </location>
</feature>
<dbReference type="PANTHER" id="PTHR42978:SF6">
    <property type="entry name" value="QUORUM-QUENCHING LACTONASE YTNP-RELATED"/>
    <property type="match status" value="1"/>
</dbReference>